<sequence>MRVDTDLPGHGLDSIAIVELVVSLEDTYGIEIQDEKLTQQTFATPGVLWSVVSELQERIPSKGGTA</sequence>
<dbReference type="EMBL" id="JAVDXW010000001">
    <property type="protein sequence ID" value="MDR7301231.1"/>
    <property type="molecule type" value="Genomic_DNA"/>
</dbReference>
<evidence type="ECO:0000259" key="1">
    <source>
        <dbReference type="PROSITE" id="PS50075"/>
    </source>
</evidence>
<reference evidence="2" key="1">
    <citation type="submission" date="2023-07" db="EMBL/GenBank/DDBJ databases">
        <title>Sequencing the genomes of 1000 actinobacteria strains.</title>
        <authorList>
            <person name="Klenk H.-P."/>
        </authorList>
    </citation>
    <scope>NUCLEOTIDE SEQUENCE</scope>
    <source>
        <strain evidence="2">DSM 45977</strain>
    </source>
</reference>
<proteinExistence type="predicted"/>
<dbReference type="InterPro" id="IPR009081">
    <property type="entry name" value="PP-bd_ACP"/>
</dbReference>
<dbReference type="InterPro" id="IPR036736">
    <property type="entry name" value="ACP-like_sf"/>
</dbReference>
<dbReference type="Gene3D" id="1.10.1200.10">
    <property type="entry name" value="ACP-like"/>
    <property type="match status" value="1"/>
</dbReference>
<gene>
    <name evidence="2" type="ORF">JOF55_001412</name>
</gene>
<dbReference type="AlphaFoldDB" id="A0AAE3ZCK8"/>
<name>A0AAE3ZCK8_9ACTN</name>
<dbReference type="Pfam" id="PF00550">
    <property type="entry name" value="PP-binding"/>
    <property type="match status" value="1"/>
</dbReference>
<dbReference type="RefSeq" id="WP_310271333.1">
    <property type="nucleotide sequence ID" value="NZ_JAVDXW010000001.1"/>
</dbReference>
<protein>
    <submittedName>
        <fullName evidence="2">Acyl carrier protein</fullName>
    </submittedName>
</protein>
<dbReference type="Proteomes" id="UP001180845">
    <property type="component" value="Unassembled WGS sequence"/>
</dbReference>
<accession>A0AAE3ZCK8</accession>
<organism evidence="2 3">
    <name type="scientific">Haloactinomyces albus</name>
    <dbReference type="NCBI Taxonomy" id="1352928"/>
    <lineage>
        <taxon>Bacteria</taxon>
        <taxon>Bacillati</taxon>
        <taxon>Actinomycetota</taxon>
        <taxon>Actinomycetes</taxon>
        <taxon>Actinopolysporales</taxon>
        <taxon>Actinopolysporaceae</taxon>
        <taxon>Haloactinomyces</taxon>
    </lineage>
</organism>
<dbReference type="PROSITE" id="PS50075">
    <property type="entry name" value="CARRIER"/>
    <property type="match status" value="1"/>
</dbReference>
<evidence type="ECO:0000313" key="3">
    <source>
        <dbReference type="Proteomes" id="UP001180845"/>
    </source>
</evidence>
<dbReference type="SUPFAM" id="SSF47336">
    <property type="entry name" value="ACP-like"/>
    <property type="match status" value="1"/>
</dbReference>
<feature type="domain" description="Carrier" evidence="1">
    <location>
        <begin position="1"/>
        <end position="56"/>
    </location>
</feature>
<keyword evidence="3" id="KW-1185">Reference proteome</keyword>
<evidence type="ECO:0000313" key="2">
    <source>
        <dbReference type="EMBL" id="MDR7301231.1"/>
    </source>
</evidence>
<comment type="caution">
    <text evidence="2">The sequence shown here is derived from an EMBL/GenBank/DDBJ whole genome shotgun (WGS) entry which is preliminary data.</text>
</comment>